<dbReference type="PRINTS" id="PR00070">
    <property type="entry name" value="DHFR"/>
</dbReference>
<dbReference type="InterPro" id="IPR012259">
    <property type="entry name" value="DHFR"/>
</dbReference>
<gene>
    <name evidence="7" type="primary">dfrA_8</name>
    <name evidence="7" type="ORF">SDC9_86683</name>
</gene>
<evidence type="ECO:0000256" key="2">
    <source>
        <dbReference type="ARBA" id="ARBA00012856"/>
    </source>
</evidence>
<evidence type="ECO:0000256" key="3">
    <source>
        <dbReference type="ARBA" id="ARBA00022563"/>
    </source>
</evidence>
<dbReference type="PANTHER" id="PTHR48069:SF3">
    <property type="entry name" value="DIHYDROFOLATE REDUCTASE"/>
    <property type="match status" value="1"/>
</dbReference>
<dbReference type="SUPFAM" id="SSF53597">
    <property type="entry name" value="Dihydrofolate reductase-like"/>
    <property type="match status" value="1"/>
</dbReference>
<dbReference type="InterPro" id="IPR001796">
    <property type="entry name" value="DHFR_dom"/>
</dbReference>
<feature type="domain" description="DHFR" evidence="6">
    <location>
        <begin position="8"/>
        <end position="168"/>
    </location>
</feature>
<dbReference type="GO" id="GO:0046655">
    <property type="term" value="P:folic acid metabolic process"/>
    <property type="evidence" value="ECO:0007669"/>
    <property type="project" value="TreeGrafter"/>
</dbReference>
<evidence type="ECO:0000256" key="4">
    <source>
        <dbReference type="ARBA" id="ARBA00022857"/>
    </source>
</evidence>
<comment type="pathway">
    <text evidence="1">Cofactor biosynthesis; tetrahydrofolate biosynthesis; 5,6,7,8-tetrahydrofolate from 7,8-dihydrofolate: step 1/1.</text>
</comment>
<keyword evidence="3" id="KW-0554">One-carbon metabolism</keyword>
<dbReference type="EMBL" id="VSSQ01008858">
    <property type="protein sequence ID" value="MPM40045.1"/>
    <property type="molecule type" value="Genomic_DNA"/>
</dbReference>
<evidence type="ECO:0000259" key="6">
    <source>
        <dbReference type="PROSITE" id="PS51330"/>
    </source>
</evidence>
<dbReference type="GO" id="GO:0050661">
    <property type="term" value="F:NADP binding"/>
    <property type="evidence" value="ECO:0007669"/>
    <property type="project" value="InterPro"/>
</dbReference>
<dbReference type="InterPro" id="IPR024072">
    <property type="entry name" value="DHFR-like_dom_sf"/>
</dbReference>
<dbReference type="GO" id="GO:0006730">
    <property type="term" value="P:one-carbon metabolic process"/>
    <property type="evidence" value="ECO:0007669"/>
    <property type="project" value="UniProtKB-KW"/>
</dbReference>
<dbReference type="PIRSF" id="PIRSF000194">
    <property type="entry name" value="DHFR"/>
    <property type="match status" value="1"/>
</dbReference>
<keyword evidence="5 7" id="KW-0560">Oxidoreductase</keyword>
<protein>
    <recommendedName>
        <fullName evidence="2">dihydrofolate reductase</fullName>
        <ecNumber evidence="2">1.5.1.3</ecNumber>
    </recommendedName>
</protein>
<dbReference type="GO" id="GO:0046452">
    <property type="term" value="P:dihydrofolate metabolic process"/>
    <property type="evidence" value="ECO:0007669"/>
    <property type="project" value="TreeGrafter"/>
</dbReference>
<dbReference type="Pfam" id="PF00186">
    <property type="entry name" value="DHFR_1"/>
    <property type="match status" value="1"/>
</dbReference>
<keyword evidence="4" id="KW-0521">NADP</keyword>
<dbReference type="PROSITE" id="PS51330">
    <property type="entry name" value="DHFR_2"/>
    <property type="match status" value="1"/>
</dbReference>
<dbReference type="GO" id="GO:0005829">
    <property type="term" value="C:cytosol"/>
    <property type="evidence" value="ECO:0007669"/>
    <property type="project" value="TreeGrafter"/>
</dbReference>
<dbReference type="GO" id="GO:0046654">
    <property type="term" value="P:tetrahydrofolate biosynthetic process"/>
    <property type="evidence" value="ECO:0007669"/>
    <property type="project" value="InterPro"/>
</dbReference>
<evidence type="ECO:0000313" key="7">
    <source>
        <dbReference type="EMBL" id="MPM40045.1"/>
    </source>
</evidence>
<name>A0A644ZGM6_9ZZZZ</name>
<dbReference type="Gene3D" id="3.40.430.10">
    <property type="entry name" value="Dihydrofolate Reductase, subunit A"/>
    <property type="match status" value="1"/>
</dbReference>
<dbReference type="GO" id="GO:0043168">
    <property type="term" value="F:anion binding"/>
    <property type="evidence" value="ECO:0007669"/>
    <property type="project" value="UniProtKB-ARBA"/>
</dbReference>
<proteinExistence type="predicted"/>
<dbReference type="FunFam" id="3.40.430.10:FF:000001">
    <property type="entry name" value="Dihydrofolate reductase"/>
    <property type="match status" value="1"/>
</dbReference>
<accession>A0A644ZGM6</accession>
<dbReference type="GO" id="GO:0004146">
    <property type="term" value="F:dihydrofolate reductase activity"/>
    <property type="evidence" value="ECO:0007669"/>
    <property type="project" value="UniProtKB-EC"/>
</dbReference>
<reference evidence="7" key="1">
    <citation type="submission" date="2019-08" db="EMBL/GenBank/DDBJ databases">
        <authorList>
            <person name="Kucharzyk K."/>
            <person name="Murdoch R.W."/>
            <person name="Higgins S."/>
            <person name="Loffler F."/>
        </authorList>
    </citation>
    <scope>NUCLEOTIDE SEQUENCE</scope>
</reference>
<dbReference type="AlphaFoldDB" id="A0A644ZGM6"/>
<organism evidence="7">
    <name type="scientific">bioreactor metagenome</name>
    <dbReference type="NCBI Taxonomy" id="1076179"/>
    <lineage>
        <taxon>unclassified sequences</taxon>
        <taxon>metagenomes</taxon>
        <taxon>ecological metagenomes</taxon>
    </lineage>
</organism>
<dbReference type="PANTHER" id="PTHR48069">
    <property type="entry name" value="DIHYDROFOLATE REDUCTASE"/>
    <property type="match status" value="1"/>
</dbReference>
<sequence length="172" mass="19392">MNNHKTPQIAIIVALDEQNGIGRNGKLLCHLPGDLKHFKELTTGHSVIMGRKTYESLPKGALPNRTNIVITSDTANHYPGCMVVRSVGEALACCKDEETAFIIGGGQLYRSTLHLADKLYLTRIHHTFDDADTFFSEISPDEWKLIHREAYQADGSHKYDYSFLTYIKQEKL</sequence>
<evidence type="ECO:0000256" key="1">
    <source>
        <dbReference type="ARBA" id="ARBA00004903"/>
    </source>
</evidence>
<dbReference type="CDD" id="cd00209">
    <property type="entry name" value="DHFR"/>
    <property type="match status" value="1"/>
</dbReference>
<comment type="caution">
    <text evidence="7">The sequence shown here is derived from an EMBL/GenBank/DDBJ whole genome shotgun (WGS) entry which is preliminary data.</text>
</comment>
<dbReference type="EC" id="1.5.1.3" evidence="2"/>
<evidence type="ECO:0000256" key="5">
    <source>
        <dbReference type="ARBA" id="ARBA00023002"/>
    </source>
</evidence>